<keyword evidence="13" id="KW-1185">Reference proteome</keyword>
<keyword evidence="5" id="KW-0679">Respiratory chain</keyword>
<evidence type="ECO:0000256" key="7">
    <source>
        <dbReference type="ARBA" id="ARBA00022792"/>
    </source>
</evidence>
<gene>
    <name evidence="12" type="ORF">TKK_014627</name>
</gene>
<organism evidence="12 13">
    <name type="scientific">Trichogramma kaykai</name>
    <dbReference type="NCBI Taxonomy" id="54128"/>
    <lineage>
        <taxon>Eukaryota</taxon>
        <taxon>Metazoa</taxon>
        <taxon>Ecdysozoa</taxon>
        <taxon>Arthropoda</taxon>
        <taxon>Hexapoda</taxon>
        <taxon>Insecta</taxon>
        <taxon>Pterygota</taxon>
        <taxon>Neoptera</taxon>
        <taxon>Endopterygota</taxon>
        <taxon>Hymenoptera</taxon>
        <taxon>Apocrita</taxon>
        <taxon>Proctotrupomorpha</taxon>
        <taxon>Chalcidoidea</taxon>
        <taxon>Trichogrammatidae</taxon>
        <taxon>Trichogramma</taxon>
    </lineage>
</organism>
<keyword evidence="4" id="KW-0813">Transport</keyword>
<evidence type="ECO:0000256" key="8">
    <source>
        <dbReference type="ARBA" id="ARBA00022982"/>
    </source>
</evidence>
<dbReference type="Proteomes" id="UP001627154">
    <property type="component" value="Unassembled WGS sequence"/>
</dbReference>
<sequence length="109" mass="13012">MGGHHHITPPPVPDYRIYKVEDSPTYSKVQERLAKHGLKDPWARNYVWRCYLNKGIKRPHWVMFDFFTWGWKYWVPLLGIVIGAEQFLGINYHGHPKQKHGHGHDHEHH</sequence>
<comment type="function">
    <text evidence="1">Accessory subunit of the mitochondrial membrane respiratory chain NADH dehydrogenase (Complex I), that is believed not to be involved in catalysis. Complex I functions in the transfer of electrons from NADH to the respiratory chain. The immediate electron acceptor for the enzyme is believed to be ubiquinone.</text>
</comment>
<evidence type="ECO:0000256" key="3">
    <source>
        <dbReference type="ARBA" id="ARBA00005667"/>
    </source>
</evidence>
<dbReference type="Pfam" id="PF08122">
    <property type="entry name" value="NDUF_B12"/>
    <property type="match status" value="1"/>
</dbReference>
<evidence type="ECO:0000256" key="6">
    <source>
        <dbReference type="ARBA" id="ARBA00022692"/>
    </source>
</evidence>
<evidence type="ECO:0000256" key="11">
    <source>
        <dbReference type="ARBA" id="ARBA00023136"/>
    </source>
</evidence>
<comment type="subcellular location">
    <subcellularLocation>
        <location evidence="2">Mitochondrion inner membrane</location>
        <topology evidence="2">Single-pass membrane protein</topology>
        <orientation evidence="2">Matrix side</orientation>
    </subcellularLocation>
</comment>
<keyword evidence="10" id="KW-0496">Mitochondrion</keyword>
<keyword evidence="8" id="KW-0249">Electron transport</keyword>
<dbReference type="AlphaFoldDB" id="A0ABD2WBW4"/>
<keyword evidence="7" id="KW-0999">Mitochondrion inner membrane</keyword>
<comment type="caution">
    <text evidence="12">The sequence shown here is derived from an EMBL/GenBank/DDBJ whole genome shotgun (WGS) entry which is preliminary data.</text>
</comment>
<dbReference type="GO" id="GO:0005743">
    <property type="term" value="C:mitochondrial inner membrane"/>
    <property type="evidence" value="ECO:0007669"/>
    <property type="project" value="UniProtKB-SubCell"/>
</dbReference>
<dbReference type="InterPro" id="IPR012576">
    <property type="entry name" value="NDUFB3"/>
</dbReference>
<evidence type="ECO:0000313" key="12">
    <source>
        <dbReference type="EMBL" id="KAL3390467.1"/>
    </source>
</evidence>
<evidence type="ECO:0000256" key="1">
    <source>
        <dbReference type="ARBA" id="ARBA00003195"/>
    </source>
</evidence>
<reference evidence="12 13" key="1">
    <citation type="journal article" date="2024" name="bioRxiv">
        <title>A reference genome for Trichogramma kaykai: A tiny desert-dwelling parasitoid wasp with competing sex-ratio distorters.</title>
        <authorList>
            <person name="Culotta J."/>
            <person name="Lindsey A.R."/>
        </authorList>
    </citation>
    <scope>NUCLEOTIDE SEQUENCE [LARGE SCALE GENOMIC DNA]</scope>
    <source>
        <strain evidence="12 13">KSX58</strain>
    </source>
</reference>
<evidence type="ECO:0000256" key="2">
    <source>
        <dbReference type="ARBA" id="ARBA00004298"/>
    </source>
</evidence>
<evidence type="ECO:0000313" key="13">
    <source>
        <dbReference type="Proteomes" id="UP001627154"/>
    </source>
</evidence>
<comment type="similarity">
    <text evidence="3">Belongs to the complex I NDUFB3 subunit family.</text>
</comment>
<accession>A0ABD2WBW4</accession>
<evidence type="ECO:0000256" key="5">
    <source>
        <dbReference type="ARBA" id="ARBA00022660"/>
    </source>
</evidence>
<evidence type="ECO:0000256" key="9">
    <source>
        <dbReference type="ARBA" id="ARBA00022989"/>
    </source>
</evidence>
<protein>
    <recommendedName>
        <fullName evidence="14">Complex I-B12</fullName>
    </recommendedName>
</protein>
<evidence type="ECO:0008006" key="14">
    <source>
        <dbReference type="Google" id="ProtNLM"/>
    </source>
</evidence>
<keyword evidence="9" id="KW-1133">Transmembrane helix</keyword>
<keyword evidence="6" id="KW-0812">Transmembrane</keyword>
<evidence type="ECO:0000256" key="10">
    <source>
        <dbReference type="ARBA" id="ARBA00023128"/>
    </source>
</evidence>
<proteinExistence type="inferred from homology"/>
<dbReference type="EMBL" id="JBJJXI010000117">
    <property type="protein sequence ID" value="KAL3390467.1"/>
    <property type="molecule type" value="Genomic_DNA"/>
</dbReference>
<evidence type="ECO:0000256" key="4">
    <source>
        <dbReference type="ARBA" id="ARBA00022448"/>
    </source>
</evidence>
<name>A0ABD2WBW4_9HYME</name>
<keyword evidence="11" id="KW-0472">Membrane</keyword>